<gene>
    <name evidence="2" type="ORF">SAMN05444363_0208</name>
</gene>
<dbReference type="EMBL" id="FQZI01000001">
    <property type="protein sequence ID" value="SHI35697.1"/>
    <property type="molecule type" value="Genomic_DNA"/>
</dbReference>
<organism evidence="2 3">
    <name type="scientific">Flavobacterium terrae</name>
    <dbReference type="NCBI Taxonomy" id="415425"/>
    <lineage>
        <taxon>Bacteria</taxon>
        <taxon>Pseudomonadati</taxon>
        <taxon>Bacteroidota</taxon>
        <taxon>Flavobacteriia</taxon>
        <taxon>Flavobacteriales</taxon>
        <taxon>Flavobacteriaceae</taxon>
        <taxon>Flavobacterium</taxon>
    </lineage>
</organism>
<keyword evidence="3" id="KW-1185">Reference proteome</keyword>
<name>A0A1M6AH00_9FLAO</name>
<dbReference type="Pfam" id="PF03259">
    <property type="entry name" value="Robl_LC7"/>
    <property type="match status" value="1"/>
</dbReference>
<dbReference type="SUPFAM" id="SSF103196">
    <property type="entry name" value="Roadblock/LC7 domain"/>
    <property type="match status" value="1"/>
</dbReference>
<dbReference type="Proteomes" id="UP000184488">
    <property type="component" value="Unassembled WGS sequence"/>
</dbReference>
<reference evidence="3" key="1">
    <citation type="submission" date="2016-11" db="EMBL/GenBank/DDBJ databases">
        <authorList>
            <person name="Varghese N."/>
            <person name="Submissions S."/>
        </authorList>
    </citation>
    <scope>NUCLEOTIDE SEQUENCE [LARGE SCALE GENOMIC DNA]</scope>
    <source>
        <strain evidence="3">DSM 18829</strain>
    </source>
</reference>
<dbReference type="InterPro" id="IPR004942">
    <property type="entry name" value="Roadblock/LAMTOR2_dom"/>
</dbReference>
<proteinExistence type="predicted"/>
<evidence type="ECO:0000313" key="3">
    <source>
        <dbReference type="Proteomes" id="UP000184488"/>
    </source>
</evidence>
<dbReference type="OrthoDB" id="1163295at2"/>
<accession>A0A1M6AH00</accession>
<evidence type="ECO:0000313" key="2">
    <source>
        <dbReference type="EMBL" id="SHI35697.1"/>
    </source>
</evidence>
<evidence type="ECO:0000259" key="1">
    <source>
        <dbReference type="SMART" id="SM00960"/>
    </source>
</evidence>
<sequence length="106" mass="11737">MKKLDLDALIDETGVDSALVFNGDGNLLKSHYLDFDGNIAAMGGVLLTMCKELIEDLKFGNSNEMIIHADKGLFFVRRLDKDEYLALITKNPSKLGLIHLKLQAIS</sequence>
<dbReference type="STRING" id="415425.SAMN05444363_0208"/>
<protein>
    <recommendedName>
        <fullName evidence="1">Roadblock/LAMTOR2 domain-containing protein</fullName>
    </recommendedName>
</protein>
<dbReference type="SMART" id="SM00960">
    <property type="entry name" value="Robl_LC7"/>
    <property type="match status" value="1"/>
</dbReference>
<dbReference type="Gene3D" id="3.30.450.30">
    <property type="entry name" value="Dynein light chain 2a, cytoplasmic"/>
    <property type="match status" value="1"/>
</dbReference>
<feature type="domain" description="Roadblock/LAMTOR2" evidence="1">
    <location>
        <begin position="2"/>
        <end position="89"/>
    </location>
</feature>
<dbReference type="AlphaFoldDB" id="A0A1M6AH00"/>
<dbReference type="RefSeq" id="WP_073307729.1">
    <property type="nucleotide sequence ID" value="NZ_FQZI01000001.1"/>
</dbReference>